<dbReference type="AlphaFoldDB" id="A0A0G0FRV1"/>
<evidence type="ECO:0000256" key="1">
    <source>
        <dbReference type="ARBA" id="ARBA00022980"/>
    </source>
</evidence>
<dbReference type="EMBL" id="LBSR01000014">
    <property type="protein sequence ID" value="KKQ21758.1"/>
    <property type="molecule type" value="Genomic_DNA"/>
</dbReference>
<evidence type="ECO:0000313" key="5">
    <source>
        <dbReference type="EMBL" id="KKQ21758.1"/>
    </source>
</evidence>
<keyword evidence="1 3" id="KW-0689">Ribosomal protein</keyword>
<dbReference type="PROSITE" id="PS00732">
    <property type="entry name" value="RIBOSOMAL_S16"/>
    <property type="match status" value="1"/>
</dbReference>
<dbReference type="GO" id="GO:0006412">
    <property type="term" value="P:translation"/>
    <property type="evidence" value="ECO:0007669"/>
    <property type="project" value="UniProtKB-UniRule"/>
</dbReference>
<dbReference type="PANTHER" id="PTHR12919">
    <property type="entry name" value="30S RIBOSOMAL PROTEIN S16"/>
    <property type="match status" value="1"/>
</dbReference>
<protein>
    <recommendedName>
        <fullName evidence="3">Small ribosomal subunit protein bS16</fullName>
    </recommendedName>
</protein>
<evidence type="ECO:0000256" key="3">
    <source>
        <dbReference type="HAMAP-Rule" id="MF_00385"/>
    </source>
</evidence>
<dbReference type="NCBIfam" id="TIGR00002">
    <property type="entry name" value="S16"/>
    <property type="match status" value="1"/>
</dbReference>
<keyword evidence="2 3" id="KW-0687">Ribonucleoprotein</keyword>
<name>A0A0G0FRV1_9BACT</name>
<sequence length="104" mass="11673">MLAIKLKRIGKKGQASYRLIVSEKRSKVFGRCVEDLGWHNPHTNKSKVDRERAGYWLKVGAQPTDSVYNILVKTGVVKAEKKAVHKKSKKQEKEVTAPEAQATA</sequence>
<accession>A0A0G0FRV1</accession>
<gene>
    <name evidence="3" type="primary">rpsP</name>
    <name evidence="5" type="ORF">US36_C0014G0018</name>
</gene>
<dbReference type="PANTHER" id="PTHR12919:SF20">
    <property type="entry name" value="SMALL RIBOSOMAL SUBUNIT PROTEIN BS16M"/>
    <property type="match status" value="1"/>
</dbReference>
<evidence type="ECO:0000256" key="2">
    <source>
        <dbReference type="ARBA" id="ARBA00023274"/>
    </source>
</evidence>
<evidence type="ECO:0000256" key="4">
    <source>
        <dbReference type="SAM" id="MobiDB-lite"/>
    </source>
</evidence>
<dbReference type="InterPro" id="IPR023803">
    <property type="entry name" value="Ribosomal_bS16_dom_sf"/>
</dbReference>
<dbReference type="InterPro" id="IPR020592">
    <property type="entry name" value="Ribosomal_bS16_CS"/>
</dbReference>
<proteinExistence type="inferred from homology"/>
<comment type="caution">
    <text evidence="5">The sequence shown here is derived from an EMBL/GenBank/DDBJ whole genome shotgun (WGS) entry which is preliminary data.</text>
</comment>
<dbReference type="SUPFAM" id="SSF54565">
    <property type="entry name" value="Ribosomal protein S16"/>
    <property type="match status" value="1"/>
</dbReference>
<feature type="region of interest" description="Disordered" evidence="4">
    <location>
        <begin position="81"/>
        <end position="104"/>
    </location>
</feature>
<dbReference type="Pfam" id="PF00886">
    <property type="entry name" value="Ribosomal_S16"/>
    <property type="match status" value="1"/>
</dbReference>
<dbReference type="InterPro" id="IPR000307">
    <property type="entry name" value="Ribosomal_bS16"/>
</dbReference>
<comment type="similarity">
    <text evidence="3">Belongs to the bacterial ribosomal protein bS16 family.</text>
</comment>
<dbReference type="Proteomes" id="UP000034044">
    <property type="component" value="Unassembled WGS sequence"/>
</dbReference>
<reference evidence="5 6" key="1">
    <citation type="journal article" date="2015" name="Nature">
        <title>rRNA introns, odd ribosomes, and small enigmatic genomes across a large radiation of phyla.</title>
        <authorList>
            <person name="Brown C.T."/>
            <person name="Hug L.A."/>
            <person name="Thomas B.C."/>
            <person name="Sharon I."/>
            <person name="Castelle C.J."/>
            <person name="Singh A."/>
            <person name="Wilkins M.J."/>
            <person name="Williams K.H."/>
            <person name="Banfield J.F."/>
        </authorList>
    </citation>
    <scope>NUCLEOTIDE SEQUENCE [LARGE SCALE GENOMIC DNA]</scope>
</reference>
<organism evidence="5 6">
    <name type="scientific">Candidatus Wolfebacteria bacterium GW2011_GWC1_37_10</name>
    <dbReference type="NCBI Taxonomy" id="1619010"/>
    <lineage>
        <taxon>Bacteria</taxon>
        <taxon>Candidatus Wolfeibacteriota</taxon>
    </lineage>
</organism>
<evidence type="ECO:0000313" key="6">
    <source>
        <dbReference type="Proteomes" id="UP000034044"/>
    </source>
</evidence>
<dbReference type="GO" id="GO:0005737">
    <property type="term" value="C:cytoplasm"/>
    <property type="evidence" value="ECO:0007669"/>
    <property type="project" value="UniProtKB-ARBA"/>
</dbReference>
<dbReference type="HAMAP" id="MF_00385">
    <property type="entry name" value="Ribosomal_bS16"/>
    <property type="match status" value="1"/>
</dbReference>
<dbReference type="Gene3D" id="3.30.1320.10">
    <property type="match status" value="1"/>
</dbReference>
<dbReference type="GO" id="GO:0003735">
    <property type="term" value="F:structural constituent of ribosome"/>
    <property type="evidence" value="ECO:0007669"/>
    <property type="project" value="InterPro"/>
</dbReference>
<dbReference type="GO" id="GO:0015935">
    <property type="term" value="C:small ribosomal subunit"/>
    <property type="evidence" value="ECO:0007669"/>
    <property type="project" value="TreeGrafter"/>
</dbReference>